<feature type="transmembrane region" description="Helical" evidence="8">
    <location>
        <begin position="230"/>
        <end position="248"/>
    </location>
</feature>
<dbReference type="InterPro" id="IPR052017">
    <property type="entry name" value="TSUP"/>
</dbReference>
<comment type="subcellular location">
    <subcellularLocation>
        <location evidence="1 8">Cell membrane</location>
        <topology evidence="1 8">Multi-pass membrane protein</topology>
    </subcellularLocation>
</comment>
<dbReference type="OrthoDB" id="554695at2"/>
<dbReference type="InterPro" id="IPR002781">
    <property type="entry name" value="TM_pro_TauE-like"/>
</dbReference>
<keyword evidence="4 8" id="KW-1003">Cell membrane</keyword>
<name>A0A430KTB5_9GAMM</name>
<keyword evidence="3" id="KW-0813">Transport</keyword>
<feature type="transmembrane region" description="Helical" evidence="8">
    <location>
        <begin position="157"/>
        <end position="176"/>
    </location>
</feature>
<gene>
    <name evidence="9" type="ORF">EH243_06510</name>
</gene>
<dbReference type="PANTHER" id="PTHR30269:SF0">
    <property type="entry name" value="MEMBRANE TRANSPORTER PROTEIN YFCA-RELATED"/>
    <property type="match status" value="1"/>
</dbReference>
<evidence type="ECO:0000256" key="3">
    <source>
        <dbReference type="ARBA" id="ARBA00022448"/>
    </source>
</evidence>
<organism evidence="9 10">
    <name type="scientific">Amphritea opalescens</name>
    <dbReference type="NCBI Taxonomy" id="2490544"/>
    <lineage>
        <taxon>Bacteria</taxon>
        <taxon>Pseudomonadati</taxon>
        <taxon>Pseudomonadota</taxon>
        <taxon>Gammaproteobacteria</taxon>
        <taxon>Oceanospirillales</taxon>
        <taxon>Oceanospirillaceae</taxon>
        <taxon>Amphritea</taxon>
    </lineage>
</organism>
<keyword evidence="10" id="KW-1185">Reference proteome</keyword>
<sequence>MELDVTLIILFILTGLAAGIIDAIAGGGGMITLPVLLISGMSPVEALATNKLQGSFGTFAASLYFVRKKLVDLSQMKLMIACTFVGAVTGTVIVQQLDTSLLASIMPLLLAAIALYFMLSKQIGDTEKARKVSDALFAFTFTAAIGFYDGFFGPGTGTFFALGFVSLLGFSMARATAHTKILNFTSNIAALIFFAIGGNIIWLAGFIMAAGQLVGGQIGAQLVVSHGVKLIRPLVVIVTLTMSAKLLFDQYQNSSGMLFGPWLNLFN</sequence>
<evidence type="ECO:0000313" key="9">
    <source>
        <dbReference type="EMBL" id="RTE66726.1"/>
    </source>
</evidence>
<feature type="transmembrane region" description="Helical" evidence="8">
    <location>
        <begin position="48"/>
        <end position="66"/>
    </location>
</feature>
<comment type="similarity">
    <text evidence="2 8">Belongs to the 4-toluene sulfonate uptake permease (TSUP) (TC 2.A.102) family.</text>
</comment>
<comment type="caution">
    <text evidence="9">The sequence shown here is derived from an EMBL/GenBank/DDBJ whole genome shotgun (WGS) entry which is preliminary data.</text>
</comment>
<dbReference type="Pfam" id="PF01925">
    <property type="entry name" value="TauE"/>
    <property type="match status" value="1"/>
</dbReference>
<protein>
    <recommendedName>
        <fullName evidence="8">Probable membrane transporter protein</fullName>
    </recommendedName>
</protein>
<feature type="transmembrane region" description="Helical" evidence="8">
    <location>
        <begin position="101"/>
        <end position="120"/>
    </location>
</feature>
<dbReference type="EMBL" id="RQXW01000004">
    <property type="protein sequence ID" value="RTE66726.1"/>
    <property type="molecule type" value="Genomic_DNA"/>
</dbReference>
<dbReference type="Proteomes" id="UP000283087">
    <property type="component" value="Unassembled WGS sequence"/>
</dbReference>
<dbReference type="GO" id="GO:0005886">
    <property type="term" value="C:plasma membrane"/>
    <property type="evidence" value="ECO:0007669"/>
    <property type="project" value="UniProtKB-SubCell"/>
</dbReference>
<keyword evidence="7 8" id="KW-0472">Membrane</keyword>
<feature type="transmembrane region" description="Helical" evidence="8">
    <location>
        <begin position="7"/>
        <end position="36"/>
    </location>
</feature>
<keyword evidence="6 8" id="KW-1133">Transmembrane helix</keyword>
<feature type="transmembrane region" description="Helical" evidence="8">
    <location>
        <begin position="78"/>
        <end position="95"/>
    </location>
</feature>
<dbReference type="AlphaFoldDB" id="A0A430KTB5"/>
<evidence type="ECO:0000256" key="8">
    <source>
        <dbReference type="RuleBase" id="RU363041"/>
    </source>
</evidence>
<evidence type="ECO:0000313" key="10">
    <source>
        <dbReference type="Proteomes" id="UP000283087"/>
    </source>
</evidence>
<dbReference type="RefSeq" id="WP_126157829.1">
    <property type="nucleotide sequence ID" value="NZ_RQXW01000004.1"/>
</dbReference>
<evidence type="ECO:0000256" key="2">
    <source>
        <dbReference type="ARBA" id="ARBA00009142"/>
    </source>
</evidence>
<evidence type="ECO:0000256" key="6">
    <source>
        <dbReference type="ARBA" id="ARBA00022989"/>
    </source>
</evidence>
<feature type="transmembrane region" description="Helical" evidence="8">
    <location>
        <begin position="132"/>
        <end position="151"/>
    </location>
</feature>
<evidence type="ECO:0000256" key="7">
    <source>
        <dbReference type="ARBA" id="ARBA00023136"/>
    </source>
</evidence>
<keyword evidence="5 8" id="KW-0812">Transmembrane</keyword>
<feature type="transmembrane region" description="Helical" evidence="8">
    <location>
        <begin position="188"/>
        <end position="210"/>
    </location>
</feature>
<reference evidence="9 10" key="1">
    <citation type="submission" date="2018-11" db="EMBL/GenBank/DDBJ databases">
        <title>The draft genome sequence of Amphritea opalescens ANRC-JH13T.</title>
        <authorList>
            <person name="Fang Z."/>
            <person name="Zhang Y."/>
            <person name="Han X."/>
        </authorList>
    </citation>
    <scope>NUCLEOTIDE SEQUENCE [LARGE SCALE GENOMIC DNA]</scope>
    <source>
        <strain evidence="9 10">ANRC-JH13</strain>
    </source>
</reference>
<dbReference type="PANTHER" id="PTHR30269">
    <property type="entry name" value="TRANSMEMBRANE PROTEIN YFCA"/>
    <property type="match status" value="1"/>
</dbReference>
<proteinExistence type="inferred from homology"/>
<evidence type="ECO:0000256" key="1">
    <source>
        <dbReference type="ARBA" id="ARBA00004651"/>
    </source>
</evidence>
<evidence type="ECO:0000256" key="4">
    <source>
        <dbReference type="ARBA" id="ARBA00022475"/>
    </source>
</evidence>
<evidence type="ECO:0000256" key="5">
    <source>
        <dbReference type="ARBA" id="ARBA00022692"/>
    </source>
</evidence>
<accession>A0A430KTB5</accession>